<feature type="compositionally biased region" description="Low complexity" evidence="2">
    <location>
        <begin position="1"/>
        <end position="12"/>
    </location>
</feature>
<feature type="compositionally biased region" description="Polar residues" evidence="2">
    <location>
        <begin position="516"/>
        <end position="527"/>
    </location>
</feature>
<name>A0AA43TZE4_9LECA</name>
<comment type="caution">
    <text evidence="5">The sequence shown here is derived from an EMBL/GenBank/DDBJ whole genome shotgun (WGS) entry which is preliminary data.</text>
</comment>
<dbReference type="PANTHER" id="PTHR12864">
    <property type="entry name" value="RAN BINDING PROTEIN 9-RELATED"/>
    <property type="match status" value="1"/>
</dbReference>
<dbReference type="InterPro" id="IPR024964">
    <property type="entry name" value="CTLH/CRA"/>
</dbReference>
<dbReference type="InterPro" id="IPR035782">
    <property type="entry name" value="SPRY_RanBP9/10"/>
</dbReference>
<accession>A0AA43TZE4</accession>
<keyword evidence="6" id="KW-1185">Reference proteome</keyword>
<feature type="compositionally biased region" description="Acidic residues" evidence="2">
    <location>
        <begin position="506"/>
        <end position="515"/>
    </location>
</feature>
<dbReference type="EMBL" id="JAPUFD010000011">
    <property type="protein sequence ID" value="MDI1490142.1"/>
    <property type="molecule type" value="Genomic_DNA"/>
</dbReference>
<organism evidence="5 6">
    <name type="scientific">Ramalina farinacea</name>
    <dbReference type="NCBI Taxonomy" id="258253"/>
    <lineage>
        <taxon>Eukaryota</taxon>
        <taxon>Fungi</taxon>
        <taxon>Dikarya</taxon>
        <taxon>Ascomycota</taxon>
        <taxon>Pezizomycotina</taxon>
        <taxon>Lecanoromycetes</taxon>
        <taxon>OSLEUM clade</taxon>
        <taxon>Lecanoromycetidae</taxon>
        <taxon>Lecanorales</taxon>
        <taxon>Lecanorineae</taxon>
        <taxon>Ramalinaceae</taxon>
        <taxon>Ramalina</taxon>
    </lineage>
</organism>
<dbReference type="PROSITE" id="PS50896">
    <property type="entry name" value="LISH"/>
    <property type="match status" value="1"/>
</dbReference>
<evidence type="ECO:0000256" key="2">
    <source>
        <dbReference type="SAM" id="MobiDB-lite"/>
    </source>
</evidence>
<feature type="compositionally biased region" description="Low complexity" evidence="2">
    <location>
        <begin position="549"/>
        <end position="559"/>
    </location>
</feature>
<dbReference type="SMART" id="SM00757">
    <property type="entry name" value="CRA"/>
    <property type="match status" value="1"/>
</dbReference>
<dbReference type="InterPro" id="IPR050618">
    <property type="entry name" value="Ubq-SigPath_Reg"/>
</dbReference>
<dbReference type="SMART" id="SM00449">
    <property type="entry name" value="SPRY"/>
    <property type="match status" value="1"/>
</dbReference>
<protein>
    <recommendedName>
        <fullName evidence="7">Protein SSH4</fullName>
    </recommendedName>
</protein>
<dbReference type="PROSITE" id="PS50897">
    <property type="entry name" value="CTLH"/>
    <property type="match status" value="1"/>
</dbReference>
<dbReference type="CDD" id="cd12909">
    <property type="entry name" value="SPRY_RanBP9_10"/>
    <property type="match status" value="1"/>
</dbReference>
<dbReference type="InterPro" id="IPR013320">
    <property type="entry name" value="ConA-like_dom_sf"/>
</dbReference>
<dbReference type="InterPro" id="IPR043136">
    <property type="entry name" value="B30.2/SPRY_sf"/>
</dbReference>
<feature type="domain" description="B30.2/SPRY" evidence="3">
    <location>
        <begin position="145"/>
        <end position="334"/>
    </location>
</feature>
<dbReference type="InterPro" id="IPR006595">
    <property type="entry name" value="CTLH_C"/>
</dbReference>
<evidence type="ECO:0000259" key="3">
    <source>
        <dbReference type="PROSITE" id="PS50188"/>
    </source>
</evidence>
<dbReference type="SUPFAM" id="SSF49899">
    <property type="entry name" value="Concanavalin A-like lectins/glucanases"/>
    <property type="match status" value="1"/>
</dbReference>
<feature type="domain" description="CTLH" evidence="4">
    <location>
        <begin position="442"/>
        <end position="479"/>
    </location>
</feature>
<evidence type="ECO:0000313" key="6">
    <source>
        <dbReference type="Proteomes" id="UP001161017"/>
    </source>
</evidence>
<dbReference type="PROSITE" id="PS50188">
    <property type="entry name" value="B302_SPRY"/>
    <property type="match status" value="1"/>
</dbReference>
<dbReference type="AlphaFoldDB" id="A0AA43TZE4"/>
<dbReference type="Pfam" id="PF00622">
    <property type="entry name" value="SPRY"/>
    <property type="match status" value="1"/>
</dbReference>
<proteinExistence type="predicted"/>
<sequence>MSGAQGSSGQSQPPWLGPNPGRTSYANVAAGVAGSTQQTASVHLPPATGQGAYSSIYADQPSRIPLPVPADLDAQVEGGTRIPESWASGSGRDDLFNTPHYSQQAFNPWGMWLGSPAMSFFRPTYLRGSKYLEDLEASYNASIAAQQEEPPAHDLAMDPFPRVPAPWQDSDKHGSLAIGEDGHQVRYVSPTKSPDHEAAAARTDHPMPPQAGIYYYEVYIESKGKDGVIGVGFSTSKVLLERLPGWELESWAYHGDDGKSFCCSPTGKSYGPTFASGDVVGCGVNFTDRTAFFTKNGVLLDTAFRDIKETELYPSVGMKKPHAHLVANFGQRPFCFDIDTYMERKQQKVLEDIDAADTSVLHPHLDKDDLCKALVAQYLSHDGYVESAQDFAEEVRRETTALNGTPESPIDGFLAIEEDHDAANRQRKSSSGAPLSQIYTTLKLTNAYFPTVLSTHRDINFRVRCRKYIEMIRQATDARNSPTSKSPTNGHPNANKDNHSNPDQSMDVDDDDEDTTPANQGNPSTTAREADNNNNWHGHNDDDDEMDTSDTAAAADLPDPMYNNMISRAIAYGQELLQTFADETDPPFREHCNETMNELFGMLAYKDARQSPAARLLESGERVKVAEGLNSAILVTLGKSSSTALERLFKQTAVLTDLISEDGGPGALLNLSNLLRGGGGPQRMRDDVFGSPTP</sequence>
<dbReference type="InterPro" id="IPR003877">
    <property type="entry name" value="SPRY_dom"/>
</dbReference>
<dbReference type="InterPro" id="IPR006594">
    <property type="entry name" value="LisH"/>
</dbReference>
<evidence type="ECO:0000259" key="4">
    <source>
        <dbReference type="PROSITE" id="PS50897"/>
    </source>
</evidence>
<feature type="region of interest" description="Disordered" evidence="2">
    <location>
        <begin position="1"/>
        <end position="32"/>
    </location>
</feature>
<dbReference type="Gene3D" id="2.60.120.920">
    <property type="match status" value="1"/>
</dbReference>
<dbReference type="InterPro" id="IPR013144">
    <property type="entry name" value="CRA_dom"/>
</dbReference>
<feature type="compositionally biased region" description="Polar residues" evidence="2">
    <location>
        <begin position="477"/>
        <end position="492"/>
    </location>
</feature>
<evidence type="ECO:0000313" key="5">
    <source>
        <dbReference type="EMBL" id="MDI1490142.1"/>
    </source>
</evidence>
<dbReference type="InterPro" id="IPR001870">
    <property type="entry name" value="B30.2/SPRY"/>
</dbReference>
<comment type="function">
    <text evidence="1">Involved in the proteasome-dependent degradation of fructose-1,6-bisphosphatase.</text>
</comment>
<reference evidence="5" key="1">
    <citation type="journal article" date="2023" name="Genome Biol. Evol.">
        <title>First Whole Genome Sequence and Flow Cytometry Genome Size Data for the Lichen-Forming Fungus Ramalina farinacea (Ascomycota).</title>
        <authorList>
            <person name="Llewellyn T."/>
            <person name="Mian S."/>
            <person name="Hill R."/>
            <person name="Leitch I.J."/>
            <person name="Gaya E."/>
        </authorList>
    </citation>
    <scope>NUCLEOTIDE SEQUENCE</scope>
    <source>
        <strain evidence="5">LIQ254RAFAR</strain>
    </source>
</reference>
<dbReference type="Pfam" id="PF10607">
    <property type="entry name" value="CTLH"/>
    <property type="match status" value="1"/>
</dbReference>
<feature type="region of interest" description="Disordered" evidence="2">
    <location>
        <begin position="474"/>
        <end position="559"/>
    </location>
</feature>
<evidence type="ECO:0000256" key="1">
    <source>
        <dbReference type="ARBA" id="ARBA00002343"/>
    </source>
</evidence>
<dbReference type="Proteomes" id="UP001161017">
    <property type="component" value="Unassembled WGS sequence"/>
</dbReference>
<gene>
    <name evidence="5" type="ORF">OHK93_001342</name>
</gene>
<evidence type="ECO:0008006" key="7">
    <source>
        <dbReference type="Google" id="ProtNLM"/>
    </source>
</evidence>